<feature type="chain" id="PRO_5022016047" description="Lipoprotein" evidence="1">
    <location>
        <begin position="19"/>
        <end position="130"/>
    </location>
</feature>
<organism evidence="2 3">
    <name type="scientific">Chitinophaga polysaccharea</name>
    <dbReference type="NCBI Taxonomy" id="1293035"/>
    <lineage>
        <taxon>Bacteria</taxon>
        <taxon>Pseudomonadati</taxon>
        <taxon>Bacteroidota</taxon>
        <taxon>Chitinophagia</taxon>
        <taxon>Chitinophagales</taxon>
        <taxon>Chitinophagaceae</taxon>
        <taxon>Chitinophaga</taxon>
    </lineage>
</organism>
<comment type="caution">
    <text evidence="2">The sequence shown here is derived from an EMBL/GenBank/DDBJ whole genome shotgun (WGS) entry which is preliminary data.</text>
</comment>
<name>A0A561PLR6_9BACT</name>
<evidence type="ECO:0000256" key="1">
    <source>
        <dbReference type="SAM" id="SignalP"/>
    </source>
</evidence>
<reference evidence="2 3" key="1">
    <citation type="submission" date="2019-06" db="EMBL/GenBank/DDBJ databases">
        <title>Sorghum-associated microbial communities from plants grown in Nebraska, USA.</title>
        <authorList>
            <person name="Schachtman D."/>
        </authorList>
    </citation>
    <scope>NUCLEOTIDE SEQUENCE [LARGE SCALE GENOMIC DNA]</scope>
    <source>
        <strain evidence="2 3">1209</strain>
    </source>
</reference>
<evidence type="ECO:0008006" key="4">
    <source>
        <dbReference type="Google" id="ProtNLM"/>
    </source>
</evidence>
<accession>A0A561PLR6</accession>
<sequence>MKTAFILLIVLLIFPACKKDSDNCSRYGMADINGVRYIGTSRGEAGQQGTAFFDVTCVFPHGCYAINKFILTKDKDTVVVGAESVLNTCTACILMPISATKNFVFTPSAAGTYYIKWKGVPNRIDTVFIR</sequence>
<protein>
    <recommendedName>
        <fullName evidence="4">Lipoprotein</fullName>
    </recommendedName>
</protein>
<evidence type="ECO:0000313" key="2">
    <source>
        <dbReference type="EMBL" id="TWF39050.1"/>
    </source>
</evidence>
<dbReference type="EMBL" id="VIWO01000006">
    <property type="protein sequence ID" value="TWF39050.1"/>
    <property type="molecule type" value="Genomic_DNA"/>
</dbReference>
<dbReference type="Proteomes" id="UP000320811">
    <property type="component" value="Unassembled WGS sequence"/>
</dbReference>
<evidence type="ECO:0000313" key="3">
    <source>
        <dbReference type="Proteomes" id="UP000320811"/>
    </source>
</evidence>
<keyword evidence="1" id="KW-0732">Signal</keyword>
<proteinExistence type="predicted"/>
<dbReference type="OrthoDB" id="675014at2"/>
<keyword evidence="3" id="KW-1185">Reference proteome</keyword>
<dbReference type="AlphaFoldDB" id="A0A561PLR6"/>
<gene>
    <name evidence="2" type="ORF">FHW36_106274</name>
</gene>
<feature type="signal peptide" evidence="1">
    <location>
        <begin position="1"/>
        <end position="18"/>
    </location>
</feature>
<dbReference type="RefSeq" id="WP_145671468.1">
    <property type="nucleotide sequence ID" value="NZ_VIWO01000006.1"/>
</dbReference>